<sequence length="414" mass="44891">MSIIPDTAGFQPDGDASWADPATGDRMSVQFFDLVPNLPAGLDDVPRLRYELAVQTADFGGLVEAFVVSLDGSPALLQVVKVPLPDRPGQAFIASVTVPKATASAVVQLLLIEGPTTGVREAMVLSDVISETGNPDAFYAPHPYAPQTQPKLPWHRADDPRFDERLPDHPLSRARRWLRHVLATAQLAPEFAALPPFGSPVSVSIGLPIGPFLPLWTVNETMTFWRLPDPGAVRAQLGHGATDRRPVTQSESCEAAWLDPAEGVLTLSPNLPPVRVTPVSDETAYTSITSEDIVAAFDWIGELSVAAGERAEMLLVRTAATADGADKFVLMCLQVHDGDRANPTCVVETSPVPVGAQFWDTLPPLPTPDKAGFARTRDADHARVDGRLTMWAVQTWDLHPYRLMLSYKPNPDLR</sequence>
<name>A0A7W7QDU2_9PSEU</name>
<dbReference type="EMBL" id="JACHJQ010000010">
    <property type="protein sequence ID" value="MBB4911694.1"/>
    <property type="molecule type" value="Genomic_DNA"/>
</dbReference>
<protein>
    <submittedName>
        <fullName evidence="1">Uncharacterized protein</fullName>
    </submittedName>
</protein>
<organism evidence="1 2">
    <name type="scientific">Actinophytocola algeriensis</name>
    <dbReference type="NCBI Taxonomy" id="1768010"/>
    <lineage>
        <taxon>Bacteria</taxon>
        <taxon>Bacillati</taxon>
        <taxon>Actinomycetota</taxon>
        <taxon>Actinomycetes</taxon>
        <taxon>Pseudonocardiales</taxon>
        <taxon>Pseudonocardiaceae</taxon>
    </lineage>
</organism>
<dbReference type="AlphaFoldDB" id="A0A7W7QDU2"/>
<evidence type="ECO:0000313" key="2">
    <source>
        <dbReference type="Proteomes" id="UP000520767"/>
    </source>
</evidence>
<dbReference type="Proteomes" id="UP000520767">
    <property type="component" value="Unassembled WGS sequence"/>
</dbReference>
<comment type="caution">
    <text evidence="1">The sequence shown here is derived from an EMBL/GenBank/DDBJ whole genome shotgun (WGS) entry which is preliminary data.</text>
</comment>
<proteinExistence type="predicted"/>
<gene>
    <name evidence="1" type="ORF">FHR82_007964</name>
</gene>
<keyword evidence="2" id="KW-1185">Reference proteome</keyword>
<accession>A0A7W7QDU2</accession>
<dbReference type="RefSeq" id="WP_184815688.1">
    <property type="nucleotide sequence ID" value="NZ_JACHJQ010000010.1"/>
</dbReference>
<reference evidence="1 2" key="1">
    <citation type="submission" date="2020-08" db="EMBL/GenBank/DDBJ databases">
        <title>Genomic Encyclopedia of Type Strains, Phase III (KMG-III): the genomes of soil and plant-associated and newly described type strains.</title>
        <authorList>
            <person name="Whitman W."/>
        </authorList>
    </citation>
    <scope>NUCLEOTIDE SEQUENCE [LARGE SCALE GENOMIC DNA]</scope>
    <source>
        <strain evidence="1 2">CECT 8960</strain>
    </source>
</reference>
<evidence type="ECO:0000313" key="1">
    <source>
        <dbReference type="EMBL" id="MBB4911694.1"/>
    </source>
</evidence>